<dbReference type="Pfam" id="PF21082">
    <property type="entry name" value="MS_channel_3rd"/>
    <property type="match status" value="1"/>
</dbReference>
<evidence type="ECO:0000313" key="10">
    <source>
        <dbReference type="EMBL" id="EFO80877.1"/>
    </source>
</evidence>
<keyword evidence="5 7" id="KW-1133">Transmembrane helix</keyword>
<evidence type="ECO:0000313" key="11">
    <source>
        <dbReference type="Proteomes" id="UP000054010"/>
    </source>
</evidence>
<dbReference type="InterPro" id="IPR011066">
    <property type="entry name" value="MscS_channel_C_sf"/>
</dbReference>
<evidence type="ECO:0000256" key="7">
    <source>
        <dbReference type="SAM" id="Phobius"/>
    </source>
</evidence>
<dbReference type="Gene3D" id="3.30.70.100">
    <property type="match status" value="1"/>
</dbReference>
<evidence type="ECO:0000256" key="3">
    <source>
        <dbReference type="ARBA" id="ARBA00022475"/>
    </source>
</evidence>
<dbReference type="HOGENOM" id="CLU_808538_0_0_0"/>
<evidence type="ECO:0000259" key="9">
    <source>
        <dbReference type="Pfam" id="PF21082"/>
    </source>
</evidence>
<dbReference type="InterPro" id="IPR010920">
    <property type="entry name" value="LSM_dom_sf"/>
</dbReference>
<sequence>MGFYIDQTSMLVAVAMALGAVFLLLLLFIFIRRSPHIQSLGNTYLVATCMLGVVMLLDAVGVMGRGWPYELTLTILVIIWGYVIFDLIEDLLFERTLRHQGIAIPQLVRDILRGVTVLALLLVAINRFFGVPFSSLIISSTVLSAVVGLALQDLLKDVVAGIALQIEKPFAPGDWIEFEGQNTRIIEMNWRATRAVNANNTHLIVPNATMAAANVRNYSIISPLHAINIQIVLAPEHPPHAVKEVLLNAIGSVEQVLREPPATVRLHTYGEYSLTYDVRFWVGSFDQAIEVRDAVMTSIWYHIRQAEFRLPTPLRDVYLHDPEDRLQAQVALHQGDTQAGVQE</sequence>
<dbReference type="SUPFAM" id="SSF82689">
    <property type="entry name" value="Mechanosensitive channel protein MscS (YggB), C-terminal domain"/>
    <property type="match status" value="1"/>
</dbReference>
<keyword evidence="11" id="KW-1185">Reference proteome</keyword>
<dbReference type="eggNOG" id="COG0668">
    <property type="taxonomic scope" value="Bacteria"/>
</dbReference>
<feature type="domain" description="Mechanosensitive ion channel MscS C-terminal" evidence="9">
    <location>
        <begin position="238"/>
        <end position="306"/>
    </location>
</feature>
<dbReference type="EMBL" id="ADVR01000036">
    <property type="protein sequence ID" value="EFO80877.1"/>
    <property type="molecule type" value="Genomic_DNA"/>
</dbReference>
<keyword evidence="6 7" id="KW-0472">Membrane</keyword>
<dbReference type="Pfam" id="PF00924">
    <property type="entry name" value="MS_channel_2nd"/>
    <property type="match status" value="1"/>
</dbReference>
<dbReference type="GO" id="GO:0005886">
    <property type="term" value="C:plasma membrane"/>
    <property type="evidence" value="ECO:0007669"/>
    <property type="project" value="UniProtKB-SubCell"/>
</dbReference>
<feature type="domain" description="Mechanosensitive ion channel MscS" evidence="8">
    <location>
        <begin position="153"/>
        <end position="219"/>
    </location>
</feature>
<evidence type="ECO:0000256" key="6">
    <source>
        <dbReference type="ARBA" id="ARBA00023136"/>
    </source>
</evidence>
<evidence type="ECO:0000256" key="1">
    <source>
        <dbReference type="ARBA" id="ARBA00004651"/>
    </source>
</evidence>
<comment type="subcellular location">
    <subcellularLocation>
        <location evidence="1">Cell membrane</location>
        <topology evidence="1">Multi-pass membrane protein</topology>
    </subcellularLocation>
</comment>
<reference evidence="10 11" key="1">
    <citation type="journal article" date="2011" name="J. Bacteriol.">
        <title>Draft genome sequence of the anoxygenic filamentous phototrophic bacterium Oscillochloris trichoides subsp. DG-6.</title>
        <authorList>
            <person name="Kuznetsov B.B."/>
            <person name="Ivanovsky R.N."/>
            <person name="Keppen O.I."/>
            <person name="Sukhacheva M.V."/>
            <person name="Bumazhkin B.K."/>
            <person name="Patutina E.O."/>
            <person name="Beletsky A.V."/>
            <person name="Mardanov A.V."/>
            <person name="Baslerov R.V."/>
            <person name="Panteleeva A.N."/>
            <person name="Kolganova T.V."/>
            <person name="Ravin N.V."/>
            <person name="Skryabin K.G."/>
        </authorList>
    </citation>
    <scope>NUCLEOTIDE SEQUENCE [LARGE SCALE GENOMIC DNA]</scope>
    <source>
        <strain evidence="10 11">DG-6</strain>
    </source>
</reference>
<dbReference type="STRING" id="765420.OSCT_1246"/>
<accession>E1ID45</accession>
<keyword evidence="4 7" id="KW-0812">Transmembrane</keyword>
<proteinExistence type="inferred from homology"/>
<evidence type="ECO:0000256" key="4">
    <source>
        <dbReference type="ARBA" id="ARBA00022692"/>
    </source>
</evidence>
<organism evidence="10 11">
    <name type="scientific">Oscillochloris trichoides DG-6</name>
    <dbReference type="NCBI Taxonomy" id="765420"/>
    <lineage>
        <taxon>Bacteria</taxon>
        <taxon>Bacillati</taxon>
        <taxon>Chloroflexota</taxon>
        <taxon>Chloroflexia</taxon>
        <taxon>Chloroflexales</taxon>
        <taxon>Chloroflexineae</taxon>
        <taxon>Oscillochloridaceae</taxon>
        <taxon>Oscillochloris</taxon>
    </lineage>
</organism>
<dbReference type="SUPFAM" id="SSF50182">
    <property type="entry name" value="Sm-like ribonucleoproteins"/>
    <property type="match status" value="1"/>
</dbReference>
<protein>
    <submittedName>
        <fullName evidence="10">Cyclic nucleotide-regulated small mechanosensitive ion channel</fullName>
    </submittedName>
</protein>
<dbReference type="InterPro" id="IPR049278">
    <property type="entry name" value="MS_channel_C"/>
</dbReference>
<evidence type="ECO:0000259" key="8">
    <source>
        <dbReference type="Pfam" id="PF00924"/>
    </source>
</evidence>
<dbReference type="InterPro" id="IPR023408">
    <property type="entry name" value="MscS_beta-dom_sf"/>
</dbReference>
<name>E1ID45_9CHLR</name>
<evidence type="ECO:0000256" key="2">
    <source>
        <dbReference type="ARBA" id="ARBA00008017"/>
    </source>
</evidence>
<feature type="transmembrane region" description="Helical" evidence="7">
    <location>
        <begin position="69"/>
        <end position="89"/>
    </location>
</feature>
<feature type="transmembrane region" description="Helical" evidence="7">
    <location>
        <begin position="110"/>
        <end position="129"/>
    </location>
</feature>
<dbReference type="GO" id="GO:0008381">
    <property type="term" value="F:mechanosensitive monoatomic ion channel activity"/>
    <property type="evidence" value="ECO:0007669"/>
    <property type="project" value="InterPro"/>
</dbReference>
<dbReference type="AlphaFoldDB" id="E1ID45"/>
<dbReference type="Gene3D" id="1.10.287.1260">
    <property type="match status" value="1"/>
</dbReference>
<dbReference type="InterPro" id="IPR045275">
    <property type="entry name" value="MscS_archaea/bacteria_type"/>
</dbReference>
<dbReference type="Proteomes" id="UP000054010">
    <property type="component" value="Unassembled WGS sequence"/>
</dbReference>
<comment type="caution">
    <text evidence="10">The sequence shown here is derived from an EMBL/GenBank/DDBJ whole genome shotgun (WGS) entry which is preliminary data.</text>
</comment>
<comment type="similarity">
    <text evidence="2">Belongs to the MscS (TC 1.A.23) family.</text>
</comment>
<keyword evidence="3" id="KW-1003">Cell membrane</keyword>
<dbReference type="InterPro" id="IPR006685">
    <property type="entry name" value="MscS_channel_2nd"/>
</dbReference>
<feature type="transmembrane region" description="Helical" evidence="7">
    <location>
        <begin position="12"/>
        <end position="31"/>
    </location>
</feature>
<dbReference type="PANTHER" id="PTHR30221:SF1">
    <property type="entry name" value="SMALL-CONDUCTANCE MECHANOSENSITIVE CHANNEL"/>
    <property type="match status" value="1"/>
</dbReference>
<feature type="transmembrane region" description="Helical" evidence="7">
    <location>
        <begin position="43"/>
        <end position="63"/>
    </location>
</feature>
<gene>
    <name evidence="10" type="ORF">OSCT_1246</name>
</gene>
<dbReference type="PANTHER" id="PTHR30221">
    <property type="entry name" value="SMALL-CONDUCTANCE MECHANOSENSITIVE CHANNEL"/>
    <property type="match status" value="1"/>
</dbReference>
<evidence type="ECO:0000256" key="5">
    <source>
        <dbReference type="ARBA" id="ARBA00022989"/>
    </source>
</evidence>
<dbReference type="OrthoDB" id="9809206at2"/>
<dbReference type="Gene3D" id="2.30.30.60">
    <property type="match status" value="1"/>
</dbReference>